<name>A0A2I0B9Z1_9ASPA</name>
<dbReference type="InterPro" id="IPR018253">
    <property type="entry name" value="DnaJ_domain_CS"/>
</dbReference>
<evidence type="ECO:0000313" key="3">
    <source>
        <dbReference type="Proteomes" id="UP000236161"/>
    </source>
</evidence>
<dbReference type="Gene3D" id="1.10.287.110">
    <property type="entry name" value="DnaJ domain"/>
    <property type="match status" value="1"/>
</dbReference>
<dbReference type="PROSITE" id="PS00636">
    <property type="entry name" value="DNAJ_1"/>
    <property type="match status" value="1"/>
</dbReference>
<dbReference type="Proteomes" id="UP000236161">
    <property type="component" value="Unassembled WGS sequence"/>
</dbReference>
<proteinExistence type="predicted"/>
<evidence type="ECO:0000259" key="1">
    <source>
        <dbReference type="PROSITE" id="PS50076"/>
    </source>
</evidence>
<dbReference type="STRING" id="1088818.A0A2I0B9Z1"/>
<sequence>MGIAIGLMAPITAGEAGHVSPAASYYAVLGVAADASASEIRSAYRKLAKKWHPDRCGRERSEEAIKKFQQIQEAYEVLSDERKRVFYDAGLCDPLQCDDDGFAGEVEGFWDFVQEMLRLMADVRGEVSLLIKCSHDSTLIQMKHKNLCRYCKIRIGCRGNVAWQTCSGC</sequence>
<dbReference type="OrthoDB" id="10250354at2759"/>
<dbReference type="PANTHER" id="PTHR44743:SF10">
    <property type="entry name" value="J DOMAIN-CONTAINING PROTEIN"/>
    <property type="match status" value="1"/>
</dbReference>
<gene>
    <name evidence="2" type="primary">ATJ20</name>
    <name evidence="2" type="ORF">AXF42_Ash007327</name>
</gene>
<dbReference type="GO" id="GO:0005783">
    <property type="term" value="C:endoplasmic reticulum"/>
    <property type="evidence" value="ECO:0007669"/>
    <property type="project" value="UniProtKB-ARBA"/>
</dbReference>
<dbReference type="PRINTS" id="PR00625">
    <property type="entry name" value="JDOMAIN"/>
</dbReference>
<dbReference type="SMART" id="SM00271">
    <property type="entry name" value="DnaJ"/>
    <property type="match status" value="1"/>
</dbReference>
<dbReference type="SUPFAM" id="SSF46565">
    <property type="entry name" value="Chaperone J-domain"/>
    <property type="match status" value="1"/>
</dbReference>
<dbReference type="Pfam" id="PF00226">
    <property type="entry name" value="DnaJ"/>
    <property type="match status" value="1"/>
</dbReference>
<dbReference type="InterPro" id="IPR001623">
    <property type="entry name" value="DnaJ_domain"/>
</dbReference>
<dbReference type="PANTHER" id="PTHR44743">
    <property type="entry name" value="PUTATIVE, EXPRESSED-RELATED"/>
    <property type="match status" value="1"/>
</dbReference>
<feature type="domain" description="J" evidence="1">
    <location>
        <begin position="24"/>
        <end position="91"/>
    </location>
</feature>
<evidence type="ECO:0000313" key="2">
    <source>
        <dbReference type="EMBL" id="PKA64581.1"/>
    </source>
</evidence>
<accession>A0A2I0B9Z1</accession>
<protein>
    <submittedName>
        <fullName evidence="2">Chaperone protein dnaJ 20, chloroplastic</fullName>
    </submittedName>
</protein>
<dbReference type="InterPro" id="IPR036869">
    <property type="entry name" value="J_dom_sf"/>
</dbReference>
<dbReference type="AlphaFoldDB" id="A0A2I0B9Z1"/>
<dbReference type="PROSITE" id="PS50076">
    <property type="entry name" value="DNAJ_2"/>
    <property type="match status" value="1"/>
</dbReference>
<reference evidence="2 3" key="1">
    <citation type="journal article" date="2017" name="Nature">
        <title>The Apostasia genome and the evolution of orchids.</title>
        <authorList>
            <person name="Zhang G.Q."/>
            <person name="Liu K.W."/>
            <person name="Li Z."/>
            <person name="Lohaus R."/>
            <person name="Hsiao Y.Y."/>
            <person name="Niu S.C."/>
            <person name="Wang J.Y."/>
            <person name="Lin Y.C."/>
            <person name="Xu Q."/>
            <person name="Chen L.J."/>
            <person name="Yoshida K."/>
            <person name="Fujiwara S."/>
            <person name="Wang Z.W."/>
            <person name="Zhang Y.Q."/>
            <person name="Mitsuda N."/>
            <person name="Wang M."/>
            <person name="Liu G.H."/>
            <person name="Pecoraro L."/>
            <person name="Huang H.X."/>
            <person name="Xiao X.J."/>
            <person name="Lin M."/>
            <person name="Wu X.Y."/>
            <person name="Wu W.L."/>
            <person name="Chen Y.Y."/>
            <person name="Chang S.B."/>
            <person name="Sakamoto S."/>
            <person name="Ohme-Takagi M."/>
            <person name="Yagi M."/>
            <person name="Zeng S.J."/>
            <person name="Shen C.Y."/>
            <person name="Yeh C.M."/>
            <person name="Luo Y.B."/>
            <person name="Tsai W.C."/>
            <person name="Van de Peer Y."/>
            <person name="Liu Z.J."/>
        </authorList>
    </citation>
    <scope>NUCLEOTIDE SEQUENCE [LARGE SCALE GENOMIC DNA]</scope>
    <source>
        <strain evidence="3">cv. Shenzhen</strain>
        <tissue evidence="2">Stem</tissue>
    </source>
</reference>
<organism evidence="2 3">
    <name type="scientific">Apostasia shenzhenica</name>
    <dbReference type="NCBI Taxonomy" id="1088818"/>
    <lineage>
        <taxon>Eukaryota</taxon>
        <taxon>Viridiplantae</taxon>
        <taxon>Streptophyta</taxon>
        <taxon>Embryophyta</taxon>
        <taxon>Tracheophyta</taxon>
        <taxon>Spermatophyta</taxon>
        <taxon>Magnoliopsida</taxon>
        <taxon>Liliopsida</taxon>
        <taxon>Asparagales</taxon>
        <taxon>Orchidaceae</taxon>
        <taxon>Apostasioideae</taxon>
        <taxon>Apostasia</taxon>
    </lineage>
</organism>
<dbReference type="CDD" id="cd06257">
    <property type="entry name" value="DnaJ"/>
    <property type="match status" value="1"/>
</dbReference>
<dbReference type="EMBL" id="KZ451903">
    <property type="protein sequence ID" value="PKA64581.1"/>
    <property type="molecule type" value="Genomic_DNA"/>
</dbReference>
<keyword evidence="3" id="KW-1185">Reference proteome</keyword>